<keyword evidence="2" id="KW-1185">Reference proteome</keyword>
<sequence length="155" mass="17158">MKINIPGYKKLNIDKIIFDYNGTLAVKGKIDSSTKSKLIELSKNYELYILTSDTYKTVEKICENLPVKVHTFNGDNASISKRDIVLELNPDTCACIGNGRNDMEMLKIAALSVGIIGQEGAYGKIVNISDICVTSILDSMDLFIYTDRLIADLRG</sequence>
<protein>
    <submittedName>
        <fullName evidence="1">ATPase P</fullName>
    </submittedName>
</protein>
<reference evidence="1 2" key="1">
    <citation type="journal article" date="2022" name="Int. J. Syst. Evol. Microbiol.">
        <title>Miniphocaeibacter halophilus sp. nov., an ammonium-tolerant acetate-producing bacterium isolated from a biogas system.</title>
        <authorList>
            <person name="Schnurer A."/>
            <person name="Singh A."/>
            <person name="Bi S."/>
            <person name="Qiao W."/>
            <person name="Westerholm M."/>
        </authorList>
    </citation>
    <scope>NUCLEOTIDE SEQUENCE [LARGE SCALE GENOMIC DNA]</scope>
    <source>
        <strain evidence="1 2">AMB_01</strain>
    </source>
</reference>
<gene>
    <name evidence="1" type="ORF">JFY71_05165</name>
</gene>
<dbReference type="EMBL" id="CP066744">
    <property type="protein sequence ID" value="QQK08928.1"/>
    <property type="molecule type" value="Genomic_DNA"/>
</dbReference>
<dbReference type="Proteomes" id="UP000595814">
    <property type="component" value="Chromosome"/>
</dbReference>
<proteinExistence type="predicted"/>
<accession>A0AC61N2U1</accession>
<organism evidence="1 2">
    <name type="scientific">Miniphocaeibacter halophilus</name>
    <dbReference type="NCBI Taxonomy" id="2931922"/>
    <lineage>
        <taxon>Bacteria</taxon>
        <taxon>Bacillati</taxon>
        <taxon>Bacillota</taxon>
        <taxon>Tissierellia</taxon>
        <taxon>Tissierellales</taxon>
        <taxon>Peptoniphilaceae</taxon>
        <taxon>Miniphocaeibacter</taxon>
    </lineage>
</organism>
<evidence type="ECO:0000313" key="1">
    <source>
        <dbReference type="EMBL" id="QQK08928.1"/>
    </source>
</evidence>
<name>A0AC61N2U1_9FIRM</name>
<evidence type="ECO:0000313" key="2">
    <source>
        <dbReference type="Proteomes" id="UP000595814"/>
    </source>
</evidence>